<sequence>MFFLLILLFSFAPFCFPNKFSSKQECIVNYLLFEINIQTEIFASKKFCRNCWKVQRKIQKEFVKNLKIEKKDLEEYKGINYANDCFKKNKSLVKGGNLLVDKMFGKVNYMSLSDDYQKKLGK</sequence>
<dbReference type="Proteomes" id="UP001497535">
    <property type="component" value="Unassembled WGS sequence"/>
</dbReference>
<organism evidence="1 2">
    <name type="scientific">Meloidogyne enterolobii</name>
    <name type="common">Root-knot nematode worm</name>
    <name type="synonym">Meloidogyne mayaguensis</name>
    <dbReference type="NCBI Taxonomy" id="390850"/>
    <lineage>
        <taxon>Eukaryota</taxon>
        <taxon>Metazoa</taxon>
        <taxon>Ecdysozoa</taxon>
        <taxon>Nematoda</taxon>
        <taxon>Chromadorea</taxon>
        <taxon>Rhabditida</taxon>
        <taxon>Tylenchina</taxon>
        <taxon>Tylenchomorpha</taxon>
        <taxon>Tylenchoidea</taxon>
        <taxon>Meloidogynidae</taxon>
        <taxon>Meloidogyninae</taxon>
        <taxon>Meloidogyne</taxon>
    </lineage>
</organism>
<reference evidence="1" key="1">
    <citation type="submission" date="2023-11" db="EMBL/GenBank/DDBJ databases">
        <authorList>
            <person name="Poullet M."/>
        </authorList>
    </citation>
    <scope>NUCLEOTIDE SEQUENCE</scope>
    <source>
        <strain evidence="1">E1834</strain>
    </source>
</reference>
<gene>
    <name evidence="1" type="ORF">MENTE1834_LOCUS46252</name>
</gene>
<proteinExistence type="predicted"/>
<dbReference type="EMBL" id="CAVMJV010000163">
    <property type="protein sequence ID" value="CAK5118338.1"/>
    <property type="molecule type" value="Genomic_DNA"/>
</dbReference>
<protein>
    <submittedName>
        <fullName evidence="1">Uncharacterized protein</fullName>
    </submittedName>
</protein>
<keyword evidence="2" id="KW-1185">Reference proteome</keyword>
<accession>A0ACB1B5G7</accession>
<name>A0ACB1B5G7_MELEN</name>
<evidence type="ECO:0000313" key="1">
    <source>
        <dbReference type="EMBL" id="CAK5118338.1"/>
    </source>
</evidence>
<comment type="caution">
    <text evidence="1">The sequence shown here is derived from an EMBL/GenBank/DDBJ whole genome shotgun (WGS) entry which is preliminary data.</text>
</comment>
<evidence type="ECO:0000313" key="2">
    <source>
        <dbReference type="Proteomes" id="UP001497535"/>
    </source>
</evidence>